<dbReference type="AlphaFoldDB" id="A0A2T5FYI0"/>
<dbReference type="OrthoDB" id="9810277at2"/>
<dbReference type="InterPro" id="IPR011009">
    <property type="entry name" value="Kinase-like_dom_sf"/>
</dbReference>
<dbReference type="EMBL" id="NWBU01000007">
    <property type="protein sequence ID" value="PTQ11590.1"/>
    <property type="molecule type" value="Genomic_DNA"/>
</dbReference>
<keyword evidence="2" id="KW-1185">Reference proteome</keyword>
<evidence type="ECO:0000313" key="2">
    <source>
        <dbReference type="Proteomes" id="UP000244162"/>
    </source>
</evidence>
<accession>A0A2T5FYI0</accession>
<dbReference type="PANTHER" id="PTHR43883">
    <property type="entry name" value="SLR0207 PROTEIN"/>
    <property type="match status" value="1"/>
</dbReference>
<comment type="caution">
    <text evidence="1">The sequence shown here is derived from an EMBL/GenBank/DDBJ whole genome shotgun (WGS) entry which is preliminary data.</text>
</comment>
<reference evidence="1 2" key="1">
    <citation type="submission" date="2017-09" db="EMBL/GenBank/DDBJ databases">
        <title>Sphingomonas panjinensis sp.nov., isolated from oil-contaminated soil.</title>
        <authorList>
            <person name="Wang L."/>
            <person name="Chen L."/>
        </authorList>
    </citation>
    <scope>NUCLEOTIDE SEQUENCE [LARGE SCALE GENOMIC DNA]</scope>
    <source>
        <strain evidence="1 2">FW-11</strain>
    </source>
</reference>
<gene>
    <name evidence="1" type="ORF">CLG96_09180</name>
</gene>
<dbReference type="GO" id="GO:0016740">
    <property type="term" value="F:transferase activity"/>
    <property type="evidence" value="ECO:0007669"/>
    <property type="project" value="UniProtKB-KW"/>
</dbReference>
<dbReference type="RefSeq" id="WP_107967583.1">
    <property type="nucleotide sequence ID" value="NZ_NWBU01000007.1"/>
</dbReference>
<evidence type="ECO:0000313" key="1">
    <source>
        <dbReference type="EMBL" id="PTQ11590.1"/>
    </source>
</evidence>
<protein>
    <submittedName>
        <fullName evidence="1">Aminoglycoside phosphotransferase</fullName>
    </submittedName>
</protein>
<dbReference type="PANTHER" id="PTHR43883:SF1">
    <property type="entry name" value="GLUCONOKINASE"/>
    <property type="match status" value="1"/>
</dbReference>
<sequence length="524" mass="56265">MEDRRQAASGRNPPEQEETIAFLEGGQAFPEGPPVRIDTHAAIVFLAGDRAWKLKRAVRFEYLDFSTPERRHAALEAELRLNRRTAPLLYQTVMPIARDGQGALAIGGTGVPIDWLLRMRRLPEEALFVRLAERGRLDAALLTRLADRLVAFHGAAEVVRPAEPAAGLRAVIEANRRSMERYPDLLDPAAVAALAARSMDALMVATPLIGARAEAGRVRRGHGDLHLGNIAMIEGEPTPFDCLEFDEALATIDILYDLAFLLMDLWQREQRDGAAILFNRYLDLSPEDEDGLALMPLFLSLRAAVRAHVEAATARGGQAGAAARASSYLAAAAAFLDCVPPRLLAIGGLSGTGKSTLARALAAMLGRPPGARILRSDVVRKRMHGLPPERRLPPDAYGAAESRQVYARLAAAAGEALGAGSAVIADAVFGRPDERDAIRAVAEGAGAPFFGLWLRAGRQARIARVSKRGPDASDADAAVVAAQSRLEEEIPPDWHVVQADGTPDMIAAEARKWLRSGEAPIGPA</sequence>
<dbReference type="InterPro" id="IPR027417">
    <property type="entry name" value="P-loop_NTPase"/>
</dbReference>
<dbReference type="Pfam" id="PF13671">
    <property type="entry name" value="AAA_33"/>
    <property type="match status" value="1"/>
</dbReference>
<dbReference type="Gene3D" id="3.40.50.300">
    <property type="entry name" value="P-loop containing nucleotide triphosphate hydrolases"/>
    <property type="match status" value="1"/>
</dbReference>
<proteinExistence type="predicted"/>
<dbReference type="InterPro" id="IPR052732">
    <property type="entry name" value="Cell-binding_unc_protein"/>
</dbReference>
<name>A0A2T5FYI0_9SPHN</name>
<organism evidence="1 2">
    <name type="scientific">Sphingomonas oleivorans</name>
    <dbReference type="NCBI Taxonomy" id="1735121"/>
    <lineage>
        <taxon>Bacteria</taxon>
        <taxon>Pseudomonadati</taxon>
        <taxon>Pseudomonadota</taxon>
        <taxon>Alphaproteobacteria</taxon>
        <taxon>Sphingomonadales</taxon>
        <taxon>Sphingomonadaceae</taxon>
        <taxon>Sphingomonas</taxon>
    </lineage>
</organism>
<dbReference type="SUPFAM" id="SSF56112">
    <property type="entry name" value="Protein kinase-like (PK-like)"/>
    <property type="match status" value="1"/>
</dbReference>
<keyword evidence="1" id="KW-0808">Transferase</keyword>
<dbReference type="Proteomes" id="UP000244162">
    <property type="component" value="Unassembled WGS sequence"/>
</dbReference>
<dbReference type="SUPFAM" id="SSF52540">
    <property type="entry name" value="P-loop containing nucleoside triphosphate hydrolases"/>
    <property type="match status" value="1"/>
</dbReference>